<dbReference type="Pfam" id="PF01048">
    <property type="entry name" value="PNP_UDP_1"/>
    <property type="match status" value="1"/>
</dbReference>
<gene>
    <name evidence="2" type="primary">SKI8</name>
    <name evidence="2" type="ORF">MFIFM68171_06564</name>
</gene>
<name>A0ABQ0GF37_9PEZI</name>
<reference evidence="2 3" key="1">
    <citation type="submission" date="2024-09" db="EMBL/GenBank/DDBJ databases">
        <title>Itraconazole resistance in Madurella fahalii resulting from another homologue of gene encoding cytochrome P450 14-alpha sterol demethylase (CYP51).</title>
        <authorList>
            <person name="Yoshioka I."/>
            <person name="Fahal A.H."/>
            <person name="Kaneko S."/>
            <person name="Yaguchi T."/>
        </authorList>
    </citation>
    <scope>NUCLEOTIDE SEQUENCE [LARGE SCALE GENOMIC DNA]</scope>
    <source>
        <strain evidence="2 3">IFM 68171</strain>
    </source>
</reference>
<proteinExistence type="predicted"/>
<dbReference type="InterPro" id="IPR035994">
    <property type="entry name" value="Nucleoside_phosphorylase_sf"/>
</dbReference>
<dbReference type="InterPro" id="IPR053137">
    <property type="entry name" value="NLR-like"/>
</dbReference>
<protein>
    <submittedName>
        <fullName evidence="2">Superkiller</fullName>
    </submittedName>
</protein>
<keyword evidence="3" id="KW-1185">Reference proteome</keyword>
<feature type="domain" description="Nucleoside phosphorylase" evidence="1">
    <location>
        <begin position="25"/>
        <end position="251"/>
    </location>
</feature>
<dbReference type="GeneID" id="98177307"/>
<dbReference type="PANTHER" id="PTHR46082">
    <property type="entry name" value="ATP/GTP-BINDING PROTEIN-RELATED"/>
    <property type="match status" value="1"/>
</dbReference>
<dbReference type="PANTHER" id="PTHR46082:SF11">
    <property type="entry name" value="AAA+ ATPASE DOMAIN-CONTAINING PROTEIN-RELATED"/>
    <property type="match status" value="1"/>
</dbReference>
<dbReference type="InterPro" id="IPR000845">
    <property type="entry name" value="Nucleoside_phosphorylase_d"/>
</dbReference>
<dbReference type="RefSeq" id="XP_070918085.1">
    <property type="nucleotide sequence ID" value="XM_071061984.1"/>
</dbReference>
<comment type="caution">
    <text evidence="2">The sequence shown here is derived from an EMBL/GenBank/DDBJ whole genome shotgun (WGS) entry which is preliminary data.</text>
</comment>
<accession>A0ABQ0GF37</accession>
<sequence>MWFEMSAVRYMLDCEHPQLDTVGEDERRYILGELSGHNVAIAWLSGAQGASSAAAVATNMGRTFPCIKWRFLVGTAGGVPSETHDIRLGDVVISMPEGQFGGVVQFDLGRDTEDGCFRKGFLSPPPLALRLAAGVMRSDHLIKDNQVDSFVRPNPTCSNCDKQRTVARLPRGSDGSKIHYGLVASGGKVMKSATKRIRATEELGDILCFDMEAASIATEFSCMVIRGISNYADSHKHNTWKGYAAAAAAATVRELLSYVQPAEPFADRIRRDSTGWTINS</sequence>
<evidence type="ECO:0000313" key="2">
    <source>
        <dbReference type="EMBL" id="GAB1316354.1"/>
    </source>
</evidence>
<evidence type="ECO:0000313" key="3">
    <source>
        <dbReference type="Proteomes" id="UP001628179"/>
    </source>
</evidence>
<dbReference type="EMBL" id="BAAFSV010000003">
    <property type="protein sequence ID" value="GAB1316354.1"/>
    <property type="molecule type" value="Genomic_DNA"/>
</dbReference>
<evidence type="ECO:0000259" key="1">
    <source>
        <dbReference type="Pfam" id="PF01048"/>
    </source>
</evidence>
<dbReference type="Gene3D" id="3.40.50.1580">
    <property type="entry name" value="Nucleoside phosphorylase domain"/>
    <property type="match status" value="1"/>
</dbReference>
<dbReference type="SUPFAM" id="SSF53167">
    <property type="entry name" value="Purine and uridine phosphorylases"/>
    <property type="match status" value="1"/>
</dbReference>
<organism evidence="2 3">
    <name type="scientific">Madurella fahalii</name>
    <dbReference type="NCBI Taxonomy" id="1157608"/>
    <lineage>
        <taxon>Eukaryota</taxon>
        <taxon>Fungi</taxon>
        <taxon>Dikarya</taxon>
        <taxon>Ascomycota</taxon>
        <taxon>Pezizomycotina</taxon>
        <taxon>Sordariomycetes</taxon>
        <taxon>Sordariomycetidae</taxon>
        <taxon>Sordariales</taxon>
        <taxon>Sordariales incertae sedis</taxon>
        <taxon>Madurella</taxon>
    </lineage>
</organism>
<dbReference type="Proteomes" id="UP001628179">
    <property type="component" value="Unassembled WGS sequence"/>
</dbReference>